<comment type="caution">
    <text evidence="4">The sequence shown here is derived from an EMBL/GenBank/DDBJ whole genome shotgun (WGS) entry which is preliminary data.</text>
</comment>
<dbReference type="RefSeq" id="WP_307039084.1">
    <property type="nucleotide sequence ID" value="NZ_JAUSYA010000001.1"/>
</dbReference>
<protein>
    <submittedName>
        <fullName evidence="4">Lysophospholipase L1-like esterase</fullName>
    </submittedName>
</protein>
<dbReference type="Proteomes" id="UP001243364">
    <property type="component" value="Unassembled WGS sequence"/>
</dbReference>
<organism evidence="4 5">
    <name type="scientific">Streptomyces achromogenes</name>
    <dbReference type="NCBI Taxonomy" id="67255"/>
    <lineage>
        <taxon>Bacteria</taxon>
        <taxon>Bacillati</taxon>
        <taxon>Actinomycetota</taxon>
        <taxon>Actinomycetes</taxon>
        <taxon>Kitasatosporales</taxon>
        <taxon>Streptomycetaceae</taxon>
        <taxon>Streptomyces</taxon>
    </lineage>
</organism>
<evidence type="ECO:0000259" key="2">
    <source>
        <dbReference type="Pfam" id="PF13472"/>
    </source>
</evidence>
<dbReference type="InterPro" id="IPR036514">
    <property type="entry name" value="SGNH_hydro_sf"/>
</dbReference>
<dbReference type="SUPFAM" id="SSF52266">
    <property type="entry name" value="SGNH hydrolase"/>
    <property type="match status" value="1"/>
</dbReference>
<dbReference type="InterPro" id="IPR040794">
    <property type="entry name" value="CE2_N"/>
</dbReference>
<dbReference type="PANTHER" id="PTHR37834">
    <property type="entry name" value="GDSL-LIKE LIPASE/ACYLHYDROLASE DOMAIN PROTEIN (AFU_ORTHOLOGUE AFUA_2G00620)"/>
    <property type="match status" value="1"/>
</dbReference>
<dbReference type="CDD" id="cd01831">
    <property type="entry name" value="Endoglucanase_E_like"/>
    <property type="match status" value="1"/>
</dbReference>
<dbReference type="Gene3D" id="3.40.50.1110">
    <property type="entry name" value="SGNH hydrolase"/>
    <property type="match status" value="1"/>
</dbReference>
<dbReference type="Gene3D" id="2.60.120.260">
    <property type="entry name" value="Galactose-binding domain-like"/>
    <property type="match status" value="1"/>
</dbReference>
<dbReference type="InterPro" id="IPR013830">
    <property type="entry name" value="SGNH_hydro"/>
</dbReference>
<dbReference type="Pfam" id="PF13472">
    <property type="entry name" value="Lipase_GDSL_2"/>
    <property type="match status" value="1"/>
</dbReference>
<feature type="domain" description="SGNH hydrolase-type esterase" evidence="2">
    <location>
        <begin position="185"/>
        <end position="333"/>
    </location>
</feature>
<proteinExistence type="predicted"/>
<evidence type="ECO:0000313" key="4">
    <source>
        <dbReference type="EMBL" id="MDQ0681198.1"/>
    </source>
</evidence>
<dbReference type="InterPro" id="IPR037461">
    <property type="entry name" value="CtCE2-like_dom"/>
</dbReference>
<feature type="region of interest" description="Disordered" evidence="1">
    <location>
        <begin position="40"/>
        <end position="64"/>
    </location>
</feature>
<dbReference type="InterPro" id="IPR052762">
    <property type="entry name" value="PCW_deacetylase/CE"/>
</dbReference>
<dbReference type="PANTHER" id="PTHR37834:SF2">
    <property type="entry name" value="ESTERASE, SGNH HYDROLASE-TYPE"/>
    <property type="match status" value="1"/>
</dbReference>
<name>A0ABU0PS27_STRAH</name>
<dbReference type="EMBL" id="JAUSYA010000001">
    <property type="protein sequence ID" value="MDQ0681198.1"/>
    <property type="molecule type" value="Genomic_DNA"/>
</dbReference>
<reference evidence="4 5" key="1">
    <citation type="submission" date="2023-07" db="EMBL/GenBank/DDBJ databases">
        <title>Comparative genomics of wheat-associated soil bacteria to identify genetic determinants of phenazine resistance.</title>
        <authorList>
            <person name="Mouncey N."/>
        </authorList>
    </citation>
    <scope>NUCLEOTIDE SEQUENCE [LARGE SCALE GENOMIC DNA]</scope>
    <source>
        <strain evidence="4 5">W4I19-2</strain>
    </source>
</reference>
<evidence type="ECO:0000256" key="1">
    <source>
        <dbReference type="SAM" id="MobiDB-lite"/>
    </source>
</evidence>
<sequence>MTALRTAHGTRRTHHGRTAVFAGLTALLAALLSGVGTAGAARATPVDTRTPQGPADQDGGRAARAKGVLAQVHTAGRVKDAGSTVQYSWPGVYFEGRFRGTGVGVVLDDSAADYDVQVDGATVATLVTPGRTTYWVKGLRDRTHTVRLVKRNDTPWDTSAFKGFVAAPGGAVLSRPAARDRQIEFIGDSLTVGYGNLSASRDCTGDQVRRTTDADVSYGALTARRLGADYQLNAYSGLGMVRNYNGGSPDVTYRTFYDRALLNVPGDVWQNPGTWRPRLVVVNLGTNDFSTAVNPGEPWTPDSLAAAYRTAYGDFLQKLRTRYGAATTIVAVGAGSFAGHVQQVVKTRTDAGDSRVRYWFLDDSGLDFTGCHWHYSAHDDRLVADRLASFVAGLPIGW</sequence>
<accession>A0ABU0PS27</accession>
<gene>
    <name evidence="4" type="ORF">QFZ56_000161</name>
</gene>
<dbReference type="Pfam" id="PF17996">
    <property type="entry name" value="CE2_N"/>
    <property type="match status" value="1"/>
</dbReference>
<evidence type="ECO:0000313" key="5">
    <source>
        <dbReference type="Proteomes" id="UP001243364"/>
    </source>
</evidence>
<feature type="domain" description="Carbohydrate esterase 2 N-terminal" evidence="3">
    <location>
        <begin position="75"/>
        <end position="176"/>
    </location>
</feature>
<keyword evidence="5" id="KW-1185">Reference proteome</keyword>
<evidence type="ECO:0000259" key="3">
    <source>
        <dbReference type="Pfam" id="PF17996"/>
    </source>
</evidence>